<evidence type="ECO:0000256" key="1">
    <source>
        <dbReference type="SAM" id="MobiDB-lite"/>
    </source>
</evidence>
<dbReference type="PANTHER" id="PTHR48167">
    <property type="entry name" value="EXPRESSED PROTEIN"/>
    <property type="match status" value="1"/>
</dbReference>
<name>A0A8T2PXI0_CERRI</name>
<feature type="compositionally biased region" description="Low complexity" evidence="1">
    <location>
        <begin position="61"/>
        <end position="70"/>
    </location>
</feature>
<sequence>MLARKALIDSTRLRHCSWVSKNVDITPSAGASSFDHSESVRYVHRQQRVHFSSGKSAPPQKSLSAKSDSATSSGNDYLSLFQPTSATSITPFSPGNVLKVYPLPRYVLKEDVVRHVEGSNVQPENLKFIYGSSFRPDYVQITVDSSSTQKQVTKCLQERGRLGFRLLRLEMSQPMPWTIVDAALKDSPRGRTLLMYNVSLNTDFEDVERFFAGYSYDSSYVRFIRVNTGSAPGRTVRRPMLHVAVGFKTKLEALRAMREKMGDFCGNVAINLRLIQ</sequence>
<keyword evidence="3" id="KW-1185">Reference proteome</keyword>
<accession>A0A8T2PXI0</accession>
<dbReference type="Proteomes" id="UP000825935">
    <property type="component" value="Chromosome 39"/>
</dbReference>
<comment type="caution">
    <text evidence="2">The sequence shown here is derived from an EMBL/GenBank/DDBJ whole genome shotgun (WGS) entry which is preliminary data.</text>
</comment>
<dbReference type="AlphaFoldDB" id="A0A8T2PXI0"/>
<feature type="region of interest" description="Disordered" evidence="1">
    <location>
        <begin position="48"/>
        <end position="70"/>
    </location>
</feature>
<reference evidence="2" key="1">
    <citation type="submission" date="2021-08" db="EMBL/GenBank/DDBJ databases">
        <title>WGS assembly of Ceratopteris richardii.</title>
        <authorList>
            <person name="Marchant D.B."/>
            <person name="Chen G."/>
            <person name="Jenkins J."/>
            <person name="Shu S."/>
            <person name="Leebens-Mack J."/>
            <person name="Grimwood J."/>
            <person name="Schmutz J."/>
            <person name="Soltis P."/>
            <person name="Soltis D."/>
            <person name="Chen Z.-H."/>
        </authorList>
    </citation>
    <scope>NUCLEOTIDE SEQUENCE</scope>
    <source>
        <strain evidence="2">Whitten #5841</strain>
        <tissue evidence="2">Leaf</tissue>
    </source>
</reference>
<dbReference type="PANTHER" id="PTHR48167:SF2">
    <property type="entry name" value="EXPRESSED PROTEIN"/>
    <property type="match status" value="1"/>
</dbReference>
<organism evidence="2 3">
    <name type="scientific">Ceratopteris richardii</name>
    <name type="common">Triangle waterfern</name>
    <dbReference type="NCBI Taxonomy" id="49495"/>
    <lineage>
        <taxon>Eukaryota</taxon>
        <taxon>Viridiplantae</taxon>
        <taxon>Streptophyta</taxon>
        <taxon>Embryophyta</taxon>
        <taxon>Tracheophyta</taxon>
        <taxon>Polypodiopsida</taxon>
        <taxon>Polypodiidae</taxon>
        <taxon>Polypodiales</taxon>
        <taxon>Pteridineae</taxon>
        <taxon>Pteridaceae</taxon>
        <taxon>Parkerioideae</taxon>
        <taxon>Ceratopteris</taxon>
    </lineage>
</organism>
<protein>
    <submittedName>
        <fullName evidence="2">Uncharacterized protein</fullName>
    </submittedName>
</protein>
<gene>
    <name evidence="2" type="ORF">KP509_39G003200</name>
</gene>
<evidence type="ECO:0000313" key="2">
    <source>
        <dbReference type="EMBL" id="KAH7276337.1"/>
    </source>
</evidence>
<dbReference type="EMBL" id="CM035444">
    <property type="protein sequence ID" value="KAH7276337.1"/>
    <property type="molecule type" value="Genomic_DNA"/>
</dbReference>
<proteinExistence type="predicted"/>
<dbReference type="OrthoDB" id="2013327at2759"/>
<evidence type="ECO:0000313" key="3">
    <source>
        <dbReference type="Proteomes" id="UP000825935"/>
    </source>
</evidence>